<proteinExistence type="predicted"/>
<comment type="caution">
    <text evidence="2">The sequence shown here is derived from an EMBL/GenBank/DDBJ whole genome shotgun (WGS) entry which is preliminary data.</text>
</comment>
<evidence type="ECO:0000313" key="3">
    <source>
        <dbReference type="Proteomes" id="UP000053872"/>
    </source>
</evidence>
<organism evidence="2 3">
    <name type="scientific">Columba livia</name>
    <name type="common">Rock dove</name>
    <dbReference type="NCBI Taxonomy" id="8932"/>
    <lineage>
        <taxon>Eukaryota</taxon>
        <taxon>Metazoa</taxon>
        <taxon>Chordata</taxon>
        <taxon>Craniata</taxon>
        <taxon>Vertebrata</taxon>
        <taxon>Euteleostomi</taxon>
        <taxon>Archelosauria</taxon>
        <taxon>Archosauria</taxon>
        <taxon>Dinosauria</taxon>
        <taxon>Saurischia</taxon>
        <taxon>Theropoda</taxon>
        <taxon>Coelurosauria</taxon>
        <taxon>Aves</taxon>
        <taxon>Neognathae</taxon>
        <taxon>Neoaves</taxon>
        <taxon>Columbimorphae</taxon>
        <taxon>Columbiformes</taxon>
        <taxon>Columbidae</taxon>
        <taxon>Columba</taxon>
    </lineage>
</organism>
<sequence>MLAMTSGAWTLGWCSWPTPRPSTASRSKTWMCMMRAPTPALCRQTITPRHRVSISSCKCPRKSPRSLLTSPSMKAATSASPA</sequence>
<dbReference type="InParanoid" id="A0A2I0LVE1"/>
<dbReference type="Proteomes" id="UP000053872">
    <property type="component" value="Unassembled WGS sequence"/>
</dbReference>
<feature type="region of interest" description="Disordered" evidence="1">
    <location>
        <begin position="56"/>
        <end position="82"/>
    </location>
</feature>
<gene>
    <name evidence="2" type="ORF">A306_00010844</name>
</gene>
<reference evidence="2 3" key="1">
    <citation type="journal article" date="2013" name="Science">
        <title>Genomic diversity and evolution of the head crest in the rock pigeon.</title>
        <authorList>
            <person name="Shapiro M.D."/>
            <person name="Kronenberg Z."/>
            <person name="Li C."/>
            <person name="Domyan E.T."/>
            <person name="Pan H."/>
            <person name="Campbell M."/>
            <person name="Tan H."/>
            <person name="Huff C.D."/>
            <person name="Hu H."/>
            <person name="Vickrey A.I."/>
            <person name="Nielsen S.C."/>
            <person name="Stringham S.A."/>
            <person name="Hu H."/>
            <person name="Willerslev E."/>
            <person name="Gilbert M.T."/>
            <person name="Yandell M."/>
            <person name="Zhang G."/>
            <person name="Wang J."/>
        </authorList>
    </citation>
    <scope>NUCLEOTIDE SEQUENCE [LARGE SCALE GENOMIC DNA]</scope>
    <source>
        <tissue evidence="2">Blood</tissue>
    </source>
</reference>
<evidence type="ECO:0000313" key="2">
    <source>
        <dbReference type="EMBL" id="PKK21399.1"/>
    </source>
</evidence>
<feature type="compositionally biased region" description="Polar residues" evidence="1">
    <location>
        <begin position="66"/>
        <end position="82"/>
    </location>
</feature>
<keyword evidence="3" id="KW-1185">Reference proteome</keyword>
<accession>A0A2I0LVE1</accession>
<protein>
    <submittedName>
        <fullName evidence="2">Protein CEPU-1</fullName>
    </submittedName>
</protein>
<evidence type="ECO:0000256" key="1">
    <source>
        <dbReference type="SAM" id="MobiDB-lite"/>
    </source>
</evidence>
<name>A0A2I0LVE1_COLLI</name>
<dbReference type="EMBL" id="AKCR02000084">
    <property type="protein sequence ID" value="PKK21399.1"/>
    <property type="molecule type" value="Genomic_DNA"/>
</dbReference>
<dbReference type="AlphaFoldDB" id="A0A2I0LVE1"/>